<dbReference type="PROSITE" id="PS50045">
    <property type="entry name" value="SIGMA54_INTERACT_4"/>
    <property type="match status" value="1"/>
</dbReference>
<dbReference type="PROSITE" id="PS00676">
    <property type="entry name" value="SIGMA54_INTERACT_2"/>
    <property type="match status" value="1"/>
</dbReference>
<keyword evidence="1" id="KW-0547">Nucleotide-binding</keyword>
<dbReference type="RefSeq" id="WP_077243496.1">
    <property type="nucleotide sequence ID" value="NZ_MUZR01000003.1"/>
</dbReference>
<dbReference type="GO" id="GO:0005524">
    <property type="term" value="F:ATP binding"/>
    <property type="evidence" value="ECO:0007669"/>
    <property type="project" value="UniProtKB-KW"/>
</dbReference>
<dbReference type="InterPro" id="IPR002197">
    <property type="entry name" value="HTH_Fis"/>
</dbReference>
<dbReference type="Gene3D" id="1.10.8.60">
    <property type="match status" value="1"/>
</dbReference>
<dbReference type="STRING" id="252474.B1A74_00790"/>
<keyword evidence="4" id="KW-0238">DNA-binding</keyword>
<reference evidence="7 8" key="1">
    <citation type="submission" date="2017-02" db="EMBL/GenBank/DDBJ databases">
        <title>Genomic diversity within the haloalkaliphilic genus Thioalkalivibrio.</title>
        <authorList>
            <person name="Ahn A.-C."/>
            <person name="Meier-Kolthoff J."/>
            <person name="Overmars L."/>
            <person name="Richter M."/>
            <person name="Woyke T."/>
            <person name="Sorokin D.Y."/>
            <person name="Muyzer G."/>
        </authorList>
    </citation>
    <scope>NUCLEOTIDE SEQUENCE [LARGE SCALE GENOMIC DNA]</scope>
    <source>
        <strain evidence="7 8">HL17</strain>
    </source>
</reference>
<evidence type="ECO:0000259" key="6">
    <source>
        <dbReference type="PROSITE" id="PS50045"/>
    </source>
</evidence>
<dbReference type="InterPro" id="IPR011006">
    <property type="entry name" value="CheY-like_superfamily"/>
</dbReference>
<sequence length="457" mass="49701">MPRATLLLVNADAALRERVVQVLATIPRVRLQDCTDGELERSLEAQRPEVVLIAHPATAALRERIPARLPVAVISPDATHDNEIAAMRAGVDAHFGLPDMAAPLAQWLRDQLPGPGTRARIPEMVAHSERMRSLDAFAERIAQTAATVFITGESGVGKEVLARQIHARSARAQGPFEAINCAALPEAMLEALLFGHAKGAFTGAIEARPGKFVQADGGTLLLDEVTEIPVHLQPKLLRVLQEREVEPLGGRRTRPVDVRVIATSNRDLREAVAEGVLREDLYYRLSVFPVRIPPLRERPEDIPSLARALLTRASQGRLVELAPEAESRLMGHDWPGNARELANVMERAATLAGERSDGRVTAESIWLDADMLEHGEGVSAAGAPSVPAASDDDIPSAPLLEQTLQTQESRVILNVLREAGGRRKEAAERLGISPRTLRYKLARLRESGIHVPRTGVV</sequence>
<protein>
    <submittedName>
        <fullName evidence="7">Sigma-54-dependent Fis family transcriptional regulator</fullName>
    </submittedName>
</protein>
<dbReference type="InterPro" id="IPR003593">
    <property type="entry name" value="AAA+_ATPase"/>
</dbReference>
<name>A0A1V3A1V0_9GAMM</name>
<dbReference type="SUPFAM" id="SSF52540">
    <property type="entry name" value="P-loop containing nucleoside triphosphate hydrolases"/>
    <property type="match status" value="1"/>
</dbReference>
<feature type="domain" description="Sigma-54 factor interaction" evidence="6">
    <location>
        <begin position="124"/>
        <end position="350"/>
    </location>
</feature>
<dbReference type="InterPro" id="IPR025662">
    <property type="entry name" value="Sigma_54_int_dom_ATP-bd_1"/>
</dbReference>
<evidence type="ECO:0000256" key="3">
    <source>
        <dbReference type="ARBA" id="ARBA00023015"/>
    </source>
</evidence>
<evidence type="ECO:0000256" key="4">
    <source>
        <dbReference type="ARBA" id="ARBA00023125"/>
    </source>
</evidence>
<dbReference type="Gene3D" id="1.10.10.60">
    <property type="entry name" value="Homeodomain-like"/>
    <property type="match status" value="1"/>
</dbReference>
<dbReference type="PRINTS" id="PR01590">
    <property type="entry name" value="HTHFIS"/>
</dbReference>
<dbReference type="Gene3D" id="3.40.50.300">
    <property type="entry name" value="P-loop containing nucleotide triphosphate hydrolases"/>
    <property type="match status" value="1"/>
</dbReference>
<dbReference type="InterPro" id="IPR025943">
    <property type="entry name" value="Sigma_54_int_dom_ATP-bd_2"/>
</dbReference>
<dbReference type="Pfam" id="PF25601">
    <property type="entry name" value="AAA_lid_14"/>
    <property type="match status" value="1"/>
</dbReference>
<dbReference type="InterPro" id="IPR009057">
    <property type="entry name" value="Homeodomain-like_sf"/>
</dbReference>
<dbReference type="AlphaFoldDB" id="A0A1V3A1V0"/>
<evidence type="ECO:0000256" key="2">
    <source>
        <dbReference type="ARBA" id="ARBA00022840"/>
    </source>
</evidence>
<dbReference type="Proteomes" id="UP000189177">
    <property type="component" value="Unassembled WGS sequence"/>
</dbReference>
<evidence type="ECO:0000256" key="1">
    <source>
        <dbReference type="ARBA" id="ARBA00022741"/>
    </source>
</evidence>
<dbReference type="EMBL" id="MUZR01000003">
    <property type="protein sequence ID" value="OOC11340.1"/>
    <property type="molecule type" value="Genomic_DNA"/>
</dbReference>
<dbReference type="InterPro" id="IPR058031">
    <property type="entry name" value="AAA_lid_NorR"/>
</dbReference>
<keyword evidence="3" id="KW-0805">Transcription regulation</keyword>
<dbReference type="FunFam" id="3.40.50.300:FF:000006">
    <property type="entry name" value="DNA-binding transcriptional regulator NtrC"/>
    <property type="match status" value="1"/>
</dbReference>
<dbReference type="PANTHER" id="PTHR32071">
    <property type="entry name" value="TRANSCRIPTIONAL REGULATORY PROTEIN"/>
    <property type="match status" value="1"/>
</dbReference>
<dbReference type="SMART" id="SM00382">
    <property type="entry name" value="AAA"/>
    <property type="match status" value="1"/>
</dbReference>
<dbReference type="PROSITE" id="PS00675">
    <property type="entry name" value="SIGMA54_INTERACT_1"/>
    <property type="match status" value="1"/>
</dbReference>
<evidence type="ECO:0000256" key="5">
    <source>
        <dbReference type="ARBA" id="ARBA00023163"/>
    </source>
</evidence>
<evidence type="ECO:0000313" key="8">
    <source>
        <dbReference type="Proteomes" id="UP000189177"/>
    </source>
</evidence>
<keyword evidence="5" id="KW-0804">Transcription</keyword>
<dbReference type="Pfam" id="PF00158">
    <property type="entry name" value="Sigma54_activat"/>
    <property type="match status" value="1"/>
</dbReference>
<evidence type="ECO:0000313" key="7">
    <source>
        <dbReference type="EMBL" id="OOC11340.1"/>
    </source>
</evidence>
<dbReference type="GO" id="GO:0043565">
    <property type="term" value="F:sequence-specific DNA binding"/>
    <property type="evidence" value="ECO:0007669"/>
    <property type="project" value="InterPro"/>
</dbReference>
<dbReference type="Pfam" id="PF02954">
    <property type="entry name" value="HTH_8"/>
    <property type="match status" value="1"/>
</dbReference>
<dbReference type="PANTHER" id="PTHR32071:SF21">
    <property type="entry name" value="TRANSCRIPTIONAL REGULATORY PROTEIN FLGR"/>
    <property type="match status" value="1"/>
</dbReference>
<comment type="caution">
    <text evidence="7">The sequence shown here is derived from an EMBL/GenBank/DDBJ whole genome shotgun (WGS) entry which is preliminary data.</text>
</comment>
<dbReference type="InterPro" id="IPR002078">
    <property type="entry name" value="Sigma_54_int"/>
</dbReference>
<dbReference type="SUPFAM" id="SSF46689">
    <property type="entry name" value="Homeodomain-like"/>
    <property type="match status" value="1"/>
</dbReference>
<dbReference type="InterPro" id="IPR027417">
    <property type="entry name" value="P-loop_NTPase"/>
</dbReference>
<keyword evidence="8" id="KW-1185">Reference proteome</keyword>
<dbReference type="CDD" id="cd00009">
    <property type="entry name" value="AAA"/>
    <property type="match status" value="1"/>
</dbReference>
<dbReference type="GO" id="GO:0006355">
    <property type="term" value="P:regulation of DNA-templated transcription"/>
    <property type="evidence" value="ECO:0007669"/>
    <property type="project" value="InterPro"/>
</dbReference>
<proteinExistence type="predicted"/>
<dbReference type="SUPFAM" id="SSF52172">
    <property type="entry name" value="CheY-like"/>
    <property type="match status" value="1"/>
</dbReference>
<keyword evidence="2" id="KW-0067">ATP-binding</keyword>
<organism evidence="7 8">
    <name type="scientific">Thioalkalivibrio halophilus</name>
    <dbReference type="NCBI Taxonomy" id="252474"/>
    <lineage>
        <taxon>Bacteria</taxon>
        <taxon>Pseudomonadati</taxon>
        <taxon>Pseudomonadota</taxon>
        <taxon>Gammaproteobacteria</taxon>
        <taxon>Chromatiales</taxon>
        <taxon>Ectothiorhodospiraceae</taxon>
        <taxon>Thioalkalivibrio</taxon>
    </lineage>
</organism>
<gene>
    <name evidence="7" type="ORF">B1A74_00790</name>
</gene>
<accession>A0A1V3A1V0</accession>
<dbReference type="OrthoDB" id="9804019at2"/>